<dbReference type="Proteomes" id="UP001489004">
    <property type="component" value="Unassembled WGS sequence"/>
</dbReference>
<feature type="domain" description="Roadblock/LAMTOR2" evidence="11">
    <location>
        <begin position="4"/>
        <end position="92"/>
    </location>
</feature>
<comment type="subcellular location">
    <subcellularLocation>
        <location evidence="1 10">Cytoplasm</location>
        <location evidence="1 10">Cytoskeleton</location>
    </subcellularLocation>
</comment>
<reference evidence="12 13" key="1">
    <citation type="journal article" date="2024" name="Nat. Commun.">
        <title>Phylogenomics reveals the evolutionary origins of lichenization in chlorophyte algae.</title>
        <authorList>
            <person name="Puginier C."/>
            <person name="Libourel C."/>
            <person name="Otte J."/>
            <person name="Skaloud P."/>
            <person name="Haon M."/>
            <person name="Grisel S."/>
            <person name="Petersen M."/>
            <person name="Berrin J.G."/>
            <person name="Delaux P.M."/>
            <person name="Dal Grande F."/>
            <person name="Keller J."/>
        </authorList>
    </citation>
    <scope>NUCLEOTIDE SEQUENCE [LARGE SCALE GENOMIC DNA]</scope>
    <source>
        <strain evidence="12 13">SAG 2043</strain>
    </source>
</reference>
<dbReference type="FunFam" id="3.30.450.30:FF:000009">
    <property type="entry name" value="Dynein light chain roadblock"/>
    <property type="match status" value="1"/>
</dbReference>
<dbReference type="Pfam" id="PF03259">
    <property type="entry name" value="Robl_LC7"/>
    <property type="match status" value="1"/>
</dbReference>
<dbReference type="Gene3D" id="3.30.450.30">
    <property type="entry name" value="Dynein light chain 2a, cytoplasmic"/>
    <property type="match status" value="1"/>
</dbReference>
<keyword evidence="3 10" id="KW-0813">Transport</keyword>
<evidence type="ECO:0000256" key="1">
    <source>
        <dbReference type="ARBA" id="ARBA00004245"/>
    </source>
</evidence>
<dbReference type="AlphaFoldDB" id="A0AAW1PR46"/>
<dbReference type="SUPFAM" id="SSF103196">
    <property type="entry name" value="Roadblock/LC7 domain"/>
    <property type="match status" value="1"/>
</dbReference>
<evidence type="ECO:0000256" key="6">
    <source>
        <dbReference type="ARBA" id="ARBA00023017"/>
    </source>
</evidence>
<gene>
    <name evidence="12" type="ORF">WJX72_011086</name>
</gene>
<evidence type="ECO:0000256" key="10">
    <source>
        <dbReference type="PIRNR" id="PIRNR009998"/>
    </source>
</evidence>
<dbReference type="GO" id="GO:0005737">
    <property type="term" value="C:cytoplasm"/>
    <property type="evidence" value="ECO:0007669"/>
    <property type="project" value="UniProtKB-UniRule"/>
</dbReference>
<proteinExistence type="inferred from homology"/>
<evidence type="ECO:0000259" key="11">
    <source>
        <dbReference type="SMART" id="SM00960"/>
    </source>
</evidence>
<evidence type="ECO:0000313" key="12">
    <source>
        <dbReference type="EMBL" id="KAK9810462.1"/>
    </source>
</evidence>
<evidence type="ECO:0000256" key="7">
    <source>
        <dbReference type="ARBA" id="ARBA00023175"/>
    </source>
</evidence>
<comment type="caution">
    <text evidence="12">The sequence shown here is derived from an EMBL/GenBank/DDBJ whole genome shotgun (WGS) entry which is preliminary data.</text>
</comment>
<accession>A0AAW1PR46</accession>
<dbReference type="PANTHER" id="PTHR10779">
    <property type="entry name" value="DYNEIN LIGHT CHAIN ROADBLOCK"/>
    <property type="match status" value="1"/>
</dbReference>
<organism evidence="12 13">
    <name type="scientific">[Myrmecia] bisecta</name>
    <dbReference type="NCBI Taxonomy" id="41462"/>
    <lineage>
        <taxon>Eukaryota</taxon>
        <taxon>Viridiplantae</taxon>
        <taxon>Chlorophyta</taxon>
        <taxon>core chlorophytes</taxon>
        <taxon>Trebouxiophyceae</taxon>
        <taxon>Trebouxiales</taxon>
        <taxon>Trebouxiaceae</taxon>
        <taxon>Myrmecia</taxon>
    </lineage>
</organism>
<evidence type="ECO:0000256" key="8">
    <source>
        <dbReference type="ARBA" id="ARBA00023212"/>
    </source>
</evidence>
<dbReference type="GO" id="GO:0005874">
    <property type="term" value="C:microtubule"/>
    <property type="evidence" value="ECO:0007669"/>
    <property type="project" value="UniProtKB-UniRule"/>
</dbReference>
<name>A0AAW1PR46_9CHLO</name>
<evidence type="ECO:0000256" key="2">
    <source>
        <dbReference type="ARBA" id="ARBA00007191"/>
    </source>
</evidence>
<dbReference type="GO" id="GO:0007018">
    <property type="term" value="P:microtubule-based movement"/>
    <property type="evidence" value="ECO:0007669"/>
    <property type="project" value="UniProtKB-UniRule"/>
</dbReference>
<dbReference type="GO" id="GO:0005868">
    <property type="term" value="C:cytoplasmic dynein complex"/>
    <property type="evidence" value="ECO:0007669"/>
    <property type="project" value="UniProtKB-UniRule"/>
</dbReference>
<keyword evidence="13" id="KW-1185">Reference proteome</keyword>
<dbReference type="EMBL" id="JALJOR010000010">
    <property type="protein sequence ID" value="KAK9810462.1"/>
    <property type="molecule type" value="Genomic_DNA"/>
</dbReference>
<comment type="function">
    <text evidence="9">Acts as one of several non-catalytic accessory components of the cytoplasmic dynein 1 complex that are thought to be involved in linking dynein to cargos and to adapter proteins that regulate dynein function. Cytoplasmic dynein 1 acts as a motor for the intracellular retrograde motility of vesicles and organelles along microtubules.</text>
</comment>
<evidence type="ECO:0000256" key="5">
    <source>
        <dbReference type="ARBA" id="ARBA00022701"/>
    </source>
</evidence>
<dbReference type="InterPro" id="IPR004942">
    <property type="entry name" value="Roadblock/LAMTOR2_dom"/>
</dbReference>
<dbReference type="InterPro" id="IPR016561">
    <property type="entry name" value="DYNLRB1/2"/>
</dbReference>
<comment type="similarity">
    <text evidence="2 10">Belongs to the GAMAD family.</text>
</comment>
<evidence type="ECO:0000256" key="4">
    <source>
        <dbReference type="ARBA" id="ARBA00022490"/>
    </source>
</evidence>
<dbReference type="PIRSF" id="PIRSF009998">
    <property type="entry name" value="DLC7"/>
    <property type="match status" value="1"/>
</dbReference>
<keyword evidence="4 10" id="KW-0963">Cytoplasm</keyword>
<sequence length="98" mass="11001">MSEVEATLQRLTGHKGVVGCIILDHNGQTLRTTCDPEVTEKHAHLIPQLALLARNMVRDLDPQNDLEFLRIRSQKHEIMVAPNPEFVLIVIQKPATDA</sequence>
<evidence type="ECO:0000256" key="3">
    <source>
        <dbReference type="ARBA" id="ARBA00022448"/>
    </source>
</evidence>
<keyword evidence="5 10" id="KW-0493">Microtubule</keyword>
<evidence type="ECO:0000256" key="9">
    <source>
        <dbReference type="ARBA" id="ARBA00025362"/>
    </source>
</evidence>
<dbReference type="SMART" id="SM00960">
    <property type="entry name" value="Robl_LC7"/>
    <property type="match status" value="1"/>
</dbReference>
<protein>
    <recommendedName>
        <fullName evidence="10">Dynein light chain roadblock</fullName>
    </recommendedName>
</protein>
<keyword evidence="6 10" id="KW-0243">Dynein</keyword>
<keyword evidence="8 10" id="KW-0206">Cytoskeleton</keyword>
<dbReference type="GO" id="GO:0045505">
    <property type="term" value="F:dynein intermediate chain binding"/>
    <property type="evidence" value="ECO:0007669"/>
    <property type="project" value="UniProtKB-UniRule"/>
</dbReference>
<keyword evidence="7 10" id="KW-0505">Motor protein</keyword>
<evidence type="ECO:0000313" key="13">
    <source>
        <dbReference type="Proteomes" id="UP001489004"/>
    </source>
</evidence>